<feature type="chain" id="PRO_5010959806" description="Tick transposon" evidence="3">
    <location>
        <begin position="28"/>
        <end position="287"/>
    </location>
</feature>
<dbReference type="InterPro" id="IPR027806">
    <property type="entry name" value="HARBI1_dom"/>
</dbReference>
<dbReference type="Pfam" id="PF13359">
    <property type="entry name" value="DDE_Tnp_4"/>
    <property type="match status" value="1"/>
</dbReference>
<dbReference type="Pfam" id="PF13613">
    <property type="entry name" value="HTH_Tnp_4"/>
    <property type="match status" value="1"/>
</dbReference>
<evidence type="ECO:0000313" key="6">
    <source>
        <dbReference type="EMBL" id="EEC11082.1"/>
    </source>
</evidence>
<organism>
    <name type="scientific">Ixodes scapularis</name>
    <name type="common">Black-legged tick</name>
    <name type="synonym">Deer tick</name>
    <dbReference type="NCBI Taxonomy" id="6945"/>
    <lineage>
        <taxon>Eukaryota</taxon>
        <taxon>Metazoa</taxon>
        <taxon>Ecdysozoa</taxon>
        <taxon>Arthropoda</taxon>
        <taxon>Chelicerata</taxon>
        <taxon>Arachnida</taxon>
        <taxon>Acari</taxon>
        <taxon>Parasitiformes</taxon>
        <taxon>Ixodida</taxon>
        <taxon>Ixodoidea</taxon>
        <taxon>Ixodidae</taxon>
        <taxon>Ixodinae</taxon>
        <taxon>Ixodes</taxon>
    </lineage>
</organism>
<dbReference type="VEuPathDB" id="VectorBase:ISCP_021883"/>
<dbReference type="EMBL" id="DS810731">
    <property type="protein sequence ID" value="EEC11082.1"/>
    <property type="molecule type" value="Genomic_DNA"/>
</dbReference>
<dbReference type="PANTHER" id="PTHR23080">
    <property type="entry name" value="THAP DOMAIN PROTEIN"/>
    <property type="match status" value="1"/>
</dbReference>
<dbReference type="InterPro" id="IPR027805">
    <property type="entry name" value="Transposase_HTH_dom"/>
</dbReference>
<reference evidence="7" key="2">
    <citation type="submission" date="2020-05" db="UniProtKB">
        <authorList>
            <consortium name="EnsemblMetazoa"/>
        </authorList>
    </citation>
    <scope>IDENTIFICATION</scope>
    <source>
        <strain evidence="7">wikel</strain>
    </source>
</reference>
<dbReference type="VEuPathDB" id="VectorBase:ISCI019364"/>
<feature type="non-terminal residue" evidence="6">
    <location>
        <position position="1"/>
    </location>
</feature>
<feature type="domain" description="Transposase Helix-turn-helix" evidence="5">
    <location>
        <begin position="31"/>
        <end position="80"/>
    </location>
</feature>
<evidence type="ECO:0000256" key="1">
    <source>
        <dbReference type="ARBA" id="ARBA00001968"/>
    </source>
</evidence>
<feature type="domain" description="DDE Tnp4" evidence="4">
    <location>
        <begin position="112"/>
        <end position="279"/>
    </location>
</feature>
<dbReference type="HOGENOM" id="CLU_025643_2_0_1"/>
<accession>B7PWW0</accession>
<dbReference type="InParanoid" id="B7PWW0"/>
<name>B7PWW0_IXOSC</name>
<keyword evidence="2" id="KW-0479">Metal-binding</keyword>
<gene>
    <name evidence="6" type="ORF">IscW_ISCW019364</name>
</gene>
<keyword evidence="3" id="KW-0732">Signal</keyword>
<evidence type="ECO:0000259" key="4">
    <source>
        <dbReference type="Pfam" id="PF13359"/>
    </source>
</evidence>
<evidence type="ECO:0008006" key="9">
    <source>
        <dbReference type="Google" id="ProtNLM"/>
    </source>
</evidence>
<evidence type="ECO:0000313" key="7">
    <source>
        <dbReference type="EnsemblMetazoa" id="ISCW019364-PA"/>
    </source>
</evidence>
<evidence type="ECO:0000256" key="2">
    <source>
        <dbReference type="ARBA" id="ARBA00022723"/>
    </source>
</evidence>
<dbReference type="OrthoDB" id="10046738at2759"/>
<feature type="signal peptide" evidence="3">
    <location>
        <begin position="1"/>
        <end position="27"/>
    </location>
</feature>
<evidence type="ECO:0000256" key="3">
    <source>
        <dbReference type="SAM" id="SignalP"/>
    </source>
</evidence>
<proteinExistence type="predicted"/>
<dbReference type="Proteomes" id="UP000001555">
    <property type="component" value="Unassembled WGS sequence"/>
</dbReference>
<protein>
    <recommendedName>
        <fullName evidence="9">Tick transposon</fullName>
    </recommendedName>
</protein>
<dbReference type="EnsemblMetazoa" id="ISCW019364-RA">
    <property type="protein sequence ID" value="ISCW019364-PA"/>
    <property type="gene ID" value="ISCW019364"/>
</dbReference>
<dbReference type="AlphaFoldDB" id="B7PWW0"/>
<dbReference type="PANTHER" id="PTHR23080:SF141">
    <property type="entry name" value="TRANSPOSASE HELIX-TURN-HELIX DOMAIN-CONTAINING PROTEIN"/>
    <property type="match status" value="1"/>
</dbReference>
<keyword evidence="8" id="KW-1185">Reference proteome</keyword>
<dbReference type="PaxDb" id="6945-B7PWW0"/>
<comment type="cofactor">
    <cofactor evidence="1">
        <name>a divalent metal cation</name>
        <dbReference type="ChEBI" id="CHEBI:60240"/>
    </cofactor>
</comment>
<reference evidence="6 8" key="1">
    <citation type="submission" date="2008-03" db="EMBL/GenBank/DDBJ databases">
        <title>Annotation of Ixodes scapularis.</title>
        <authorList>
            <consortium name="Ixodes scapularis Genome Project Consortium"/>
            <person name="Caler E."/>
            <person name="Hannick L.I."/>
            <person name="Bidwell S."/>
            <person name="Joardar V."/>
            <person name="Thiagarajan M."/>
            <person name="Amedeo P."/>
            <person name="Galinsky K.J."/>
            <person name="Schobel S."/>
            <person name="Inman J."/>
            <person name="Hostetler J."/>
            <person name="Miller J."/>
            <person name="Hammond M."/>
            <person name="Megy K."/>
            <person name="Lawson D."/>
            <person name="Kodira C."/>
            <person name="Sutton G."/>
            <person name="Meyer J."/>
            <person name="Hill C.A."/>
            <person name="Birren B."/>
            <person name="Nene V."/>
            <person name="Collins F."/>
            <person name="Alarcon-Chaidez F."/>
            <person name="Wikel S."/>
            <person name="Strausberg R."/>
        </authorList>
    </citation>
    <scope>NUCLEOTIDE SEQUENCE [LARGE SCALE GENOMIC DNA]</scope>
    <source>
        <strain evidence="8">Wikel</strain>
        <strain evidence="6">Wikel colony</strain>
    </source>
</reference>
<dbReference type="VEuPathDB" id="VectorBase:ISCW019364"/>
<dbReference type="GO" id="GO:0046872">
    <property type="term" value="F:metal ion binding"/>
    <property type="evidence" value="ECO:0007669"/>
    <property type="project" value="UniProtKB-KW"/>
</dbReference>
<sequence>RVKFYTGIVSLHLFNALLTFILSVSQPDVTCLLPQEQLVLVLMKLRLGLLNEDLACRFKVSVTTVGAVFHAWLDILSHNLGKLIVWPSRRAVSRNLPTAFGDPIFKNVIGVLDCTEIFIQKPAYMLARSQTYSRYKHHNTLKLLITVSPSGVVTFISGAWGGRVSDKELTLKSGLLNLVNEGDVYLVDRGFRCQEMFAAKGARLLIPAFTKGKNQLSGAEVTLSRKLSRARIHVERAIRRLKVFRIFQMVLPISFLKKRDDGEICTIDKALIVCAALTNLQPPLLKK</sequence>
<evidence type="ECO:0000259" key="5">
    <source>
        <dbReference type="Pfam" id="PF13613"/>
    </source>
</evidence>
<dbReference type="EMBL" id="ABJB010451613">
    <property type="status" value="NOT_ANNOTATED_CDS"/>
    <property type="molecule type" value="Genomic_DNA"/>
</dbReference>
<evidence type="ECO:0000313" key="8">
    <source>
        <dbReference type="Proteomes" id="UP000001555"/>
    </source>
</evidence>